<proteinExistence type="predicted"/>
<dbReference type="Pfam" id="PF01738">
    <property type="entry name" value="DLH"/>
    <property type="match status" value="1"/>
</dbReference>
<keyword evidence="3" id="KW-1185">Reference proteome</keyword>
<organism evidence="2 3">
    <name type="scientific">Heliocybe sulcata</name>
    <dbReference type="NCBI Taxonomy" id="5364"/>
    <lineage>
        <taxon>Eukaryota</taxon>
        <taxon>Fungi</taxon>
        <taxon>Dikarya</taxon>
        <taxon>Basidiomycota</taxon>
        <taxon>Agaricomycotina</taxon>
        <taxon>Agaricomycetes</taxon>
        <taxon>Gloeophyllales</taxon>
        <taxon>Gloeophyllaceae</taxon>
        <taxon>Heliocybe</taxon>
    </lineage>
</organism>
<dbReference type="InterPro" id="IPR002925">
    <property type="entry name" value="Dienelactn_hydro"/>
</dbReference>
<dbReference type="SUPFAM" id="SSF53474">
    <property type="entry name" value="alpha/beta-Hydrolases"/>
    <property type="match status" value="1"/>
</dbReference>
<gene>
    <name evidence="2" type="ORF">OE88DRAFT_1712089</name>
</gene>
<evidence type="ECO:0000259" key="1">
    <source>
        <dbReference type="Pfam" id="PF01738"/>
    </source>
</evidence>
<feature type="domain" description="Dienelactone hydrolase" evidence="1">
    <location>
        <begin position="34"/>
        <end position="269"/>
    </location>
</feature>
<reference evidence="2 3" key="1">
    <citation type="journal article" date="2019" name="Nat. Ecol. Evol.">
        <title>Megaphylogeny resolves global patterns of mushroom evolution.</title>
        <authorList>
            <person name="Varga T."/>
            <person name="Krizsan K."/>
            <person name="Foldi C."/>
            <person name="Dima B."/>
            <person name="Sanchez-Garcia M."/>
            <person name="Sanchez-Ramirez S."/>
            <person name="Szollosi G.J."/>
            <person name="Szarkandi J.G."/>
            <person name="Papp V."/>
            <person name="Albert L."/>
            <person name="Andreopoulos W."/>
            <person name="Angelini C."/>
            <person name="Antonin V."/>
            <person name="Barry K.W."/>
            <person name="Bougher N.L."/>
            <person name="Buchanan P."/>
            <person name="Buyck B."/>
            <person name="Bense V."/>
            <person name="Catcheside P."/>
            <person name="Chovatia M."/>
            <person name="Cooper J."/>
            <person name="Damon W."/>
            <person name="Desjardin D."/>
            <person name="Finy P."/>
            <person name="Geml J."/>
            <person name="Haridas S."/>
            <person name="Hughes K."/>
            <person name="Justo A."/>
            <person name="Karasinski D."/>
            <person name="Kautmanova I."/>
            <person name="Kiss B."/>
            <person name="Kocsube S."/>
            <person name="Kotiranta H."/>
            <person name="LaButti K.M."/>
            <person name="Lechner B.E."/>
            <person name="Liimatainen K."/>
            <person name="Lipzen A."/>
            <person name="Lukacs Z."/>
            <person name="Mihaltcheva S."/>
            <person name="Morgado L.N."/>
            <person name="Niskanen T."/>
            <person name="Noordeloos M.E."/>
            <person name="Ohm R.A."/>
            <person name="Ortiz-Santana B."/>
            <person name="Ovrebo C."/>
            <person name="Racz N."/>
            <person name="Riley R."/>
            <person name="Savchenko A."/>
            <person name="Shiryaev A."/>
            <person name="Soop K."/>
            <person name="Spirin V."/>
            <person name="Szebenyi C."/>
            <person name="Tomsovsky M."/>
            <person name="Tulloss R.E."/>
            <person name="Uehling J."/>
            <person name="Grigoriev I.V."/>
            <person name="Vagvolgyi C."/>
            <person name="Papp T."/>
            <person name="Martin F.M."/>
            <person name="Miettinen O."/>
            <person name="Hibbett D.S."/>
            <person name="Nagy L.G."/>
        </authorList>
    </citation>
    <scope>NUCLEOTIDE SEQUENCE [LARGE SCALE GENOMIC DNA]</scope>
    <source>
        <strain evidence="2 3">OMC1185</strain>
    </source>
</reference>
<dbReference type="OrthoDB" id="10019231at2759"/>
<sequence>MSCPQCTQGFILPGEPEGEMTRVGETEGYLHRAPEGSTSTRAVFLLSDIFGLPLKNSKILADTISKRLQCDVWVPDLFAGSPPMGIYDLEGILPEKPGQGISFLAYLKFAFLASRRGLGLYRNRMAVVEPRAETFIRKVKEDKKYTKVGAVGYCFGGSLCASLATKEDLLDSVVIAHPGGCPPEQVKQFKVPSSWACAEEDFGFKAQMRQEAEAILAGRKGKPEFTEYEFKDYKGTVHGFAARPHLADPEVKAGFEGALDQTVAWFEKTLA</sequence>
<name>A0A5C3N5T0_9AGAM</name>
<accession>A0A5C3N5T0</accession>
<evidence type="ECO:0000313" key="3">
    <source>
        <dbReference type="Proteomes" id="UP000305948"/>
    </source>
</evidence>
<dbReference type="STRING" id="5364.A0A5C3N5T0"/>
<keyword evidence="2" id="KW-0378">Hydrolase</keyword>
<dbReference type="PANTHER" id="PTHR17630:SF44">
    <property type="entry name" value="PROTEIN AIM2"/>
    <property type="match status" value="1"/>
</dbReference>
<dbReference type="AlphaFoldDB" id="A0A5C3N5T0"/>
<dbReference type="Gene3D" id="3.40.50.1820">
    <property type="entry name" value="alpha/beta hydrolase"/>
    <property type="match status" value="1"/>
</dbReference>
<dbReference type="Proteomes" id="UP000305948">
    <property type="component" value="Unassembled WGS sequence"/>
</dbReference>
<protein>
    <submittedName>
        <fullName evidence="2">Dienelactone hydrolase endo-1,3,1,4-beta-D-glucanase</fullName>
    </submittedName>
</protein>
<dbReference type="PANTHER" id="PTHR17630">
    <property type="entry name" value="DIENELACTONE HYDROLASE"/>
    <property type="match status" value="1"/>
</dbReference>
<dbReference type="InterPro" id="IPR029058">
    <property type="entry name" value="AB_hydrolase_fold"/>
</dbReference>
<evidence type="ECO:0000313" key="2">
    <source>
        <dbReference type="EMBL" id="TFK52532.1"/>
    </source>
</evidence>
<dbReference type="EMBL" id="ML213509">
    <property type="protein sequence ID" value="TFK52532.1"/>
    <property type="molecule type" value="Genomic_DNA"/>
</dbReference>
<dbReference type="GO" id="GO:0016787">
    <property type="term" value="F:hydrolase activity"/>
    <property type="evidence" value="ECO:0007669"/>
    <property type="project" value="UniProtKB-KW"/>
</dbReference>